<evidence type="ECO:0000256" key="1">
    <source>
        <dbReference type="ARBA" id="ARBA00000798"/>
    </source>
</evidence>
<feature type="domain" description="PLD phosphodiesterase" evidence="9">
    <location>
        <begin position="775"/>
        <end position="802"/>
    </location>
</feature>
<accession>A0A8K0NR15</accession>
<feature type="compositionally biased region" description="Polar residues" evidence="8">
    <location>
        <begin position="213"/>
        <end position="229"/>
    </location>
</feature>
<feature type="region of interest" description="Disordered" evidence="8">
    <location>
        <begin position="1480"/>
        <end position="1613"/>
    </location>
</feature>
<keyword evidence="3" id="KW-0677">Repeat</keyword>
<reference evidence="11" key="1">
    <citation type="submission" date="2020-04" db="EMBL/GenBank/DDBJ databases">
        <title>Analysis of mating type loci in Filobasidium floriforme.</title>
        <authorList>
            <person name="Nowrousian M."/>
        </authorList>
    </citation>
    <scope>NUCLEOTIDE SEQUENCE</scope>
    <source>
        <strain evidence="11">CBS 6242</strain>
    </source>
</reference>
<dbReference type="GO" id="GO:0035556">
    <property type="term" value="P:intracellular signal transduction"/>
    <property type="evidence" value="ECO:0007669"/>
    <property type="project" value="InterPro"/>
</dbReference>
<feature type="region of interest" description="Disordered" evidence="8">
    <location>
        <begin position="1"/>
        <end position="248"/>
    </location>
</feature>
<dbReference type="PROSITE" id="PS50035">
    <property type="entry name" value="PLD"/>
    <property type="match status" value="2"/>
</dbReference>
<evidence type="ECO:0000256" key="5">
    <source>
        <dbReference type="ARBA" id="ARBA00022963"/>
    </source>
</evidence>
<comment type="similarity">
    <text evidence="2 7">Belongs to the phospholipase D family.</text>
</comment>
<feature type="compositionally biased region" description="Basic and acidic residues" evidence="8">
    <location>
        <begin position="161"/>
        <end position="178"/>
    </location>
</feature>
<feature type="compositionally biased region" description="Basic and acidic residues" evidence="8">
    <location>
        <begin position="1487"/>
        <end position="1497"/>
    </location>
</feature>
<dbReference type="CDD" id="cd09141">
    <property type="entry name" value="PLDc_vPLD1_2_yPLD_like_2"/>
    <property type="match status" value="1"/>
</dbReference>
<comment type="catalytic activity">
    <reaction evidence="1 7">
        <text>a 1,2-diacyl-sn-glycero-3-phosphocholine + H2O = a 1,2-diacyl-sn-glycero-3-phosphate + choline + H(+)</text>
        <dbReference type="Rhea" id="RHEA:14445"/>
        <dbReference type="ChEBI" id="CHEBI:15354"/>
        <dbReference type="ChEBI" id="CHEBI:15377"/>
        <dbReference type="ChEBI" id="CHEBI:15378"/>
        <dbReference type="ChEBI" id="CHEBI:57643"/>
        <dbReference type="ChEBI" id="CHEBI:58608"/>
        <dbReference type="EC" id="3.1.4.4"/>
    </reaction>
</comment>
<dbReference type="PANTHER" id="PTHR18896:SF76">
    <property type="entry name" value="PHOSPHOLIPASE"/>
    <property type="match status" value="1"/>
</dbReference>
<evidence type="ECO:0000313" key="12">
    <source>
        <dbReference type="Proteomes" id="UP000812966"/>
    </source>
</evidence>
<feature type="compositionally biased region" description="Low complexity" evidence="8">
    <location>
        <begin position="1544"/>
        <end position="1554"/>
    </location>
</feature>
<feature type="domain" description="PLD phosphodiesterase" evidence="9">
    <location>
        <begin position="1074"/>
        <end position="1101"/>
    </location>
</feature>
<feature type="domain" description="PX" evidence="10">
    <location>
        <begin position="314"/>
        <end position="457"/>
    </location>
</feature>
<dbReference type="Pfam" id="PF00614">
    <property type="entry name" value="PLDc"/>
    <property type="match status" value="1"/>
</dbReference>
<dbReference type="SUPFAM" id="SSF56024">
    <property type="entry name" value="Phospholipase D/nuclease"/>
    <property type="match status" value="2"/>
</dbReference>
<sequence>MDREGDDQDPPRVHGHRDDEDHANEGARDPEAQRDHMTDEEKEEDDRERLPKQDRRPAENGQVPDVLHGSKREERPGPRNEINLKPRVPKIRYHTVDAPDLHEKADRVLLEVSADGETEDLPSGSTSDEERLRNEEGQDHVGNLNGVGSGRRSSRINGGAGEERIPKADPARQDELKSANESPASKRPKNQRIWSTFRRKGGDSHSGPFEAPQQGSASANHSRAGSVTELQGPLDAEKTVDEPKTTGQQKWTVLRAKLLHRQTANSEKQSSPAQIPVTTELLAGQLPAMILKTWMDRDEHGARTVPVLLGSLKFRVGDSAGFGGNKDGQQTGREVFRIECEYGDGAVKWVIYRELRDFVSLHTHYKADNLGTRVSQFRGAKRVEIPEFPKTSKLDGDTAEKEAKEIDMSRKDKSKQEASRESRAVLQQYLVDLIRAVMFRSEANRLCRFFELSSLTLALAPRGGFQGKAGFLRILGNNASKRANQPGLLPSSWKHAREPKWWIVRESYFVATDGPESTDYYDVFLIDPDFNIERPKRALRQGLKKLTGQGSVKSAIGYNAKEGEGNHTSAEDKNLNEIAAAAGSGQALTKEQQKKLSQHSTALGEGDSRDASQHTFYINSSQRRLKLVAKNVRQMQQFIVSMERVAAQSVWAGRNRFDSFAPIRMNVAAQWLVDGRDYYWNLSRALNMAKETVYIHDWWISPELYLRRPGNERYRLDNLLKRKAEEGVKIFIIIYNEVSDKTTPTDSTYAKKRLMSLHPNILVQRSPSHFQTGTFYWSHHEKLCVIDEAIAFMGGLDLCYGRWDTSQHVLVDDDFEPGAVGENGPIWPGKDMANERVVEFHTLNKPFEDMFDRTKVPRMPWHDVGLQIVGQPARDLCRHFIQRWNHLIRTKNHKRPMPFLLPPADFTEMQLKSFGLQGTCEVQICRSCGPWSMGTPTTLEHSIQNAYLKAIQLSDHFVYIENQFFITSTVVDGVEIKNRIGDAIVDRIIRAHKEETPWKACIMIPLLPGYTFPIDTAEASSVRLILECQNRTISRGAQSIFSRLKKEGIDPNEYISFFALRGWGKFKSGALTTEQVYIHGKTMVVDDRLVICGSANINERSQSGDRDSELAAVIRDTDMIDSTMAGKPYKVGRFAHTLRMRLMREHVGVDVDAIEEDELMARDPIAHEDHLQKWDPDHEQNEGENNISGRTTVKHRHARDRLLMTIQSGAGAVTKGMSENAISNVKKAANIVIKPAAILNQHNTVATSGAPKGDPSERQDYDREGDLTAGFASSVMPTLEERTIFERRPSQGHANGKPLFDALDEQGETNSNGKTADVPEAKITSDERKQFNDKPIDEVEDPKSGSGRAPLIAGPANEQDKFGVPANADSGDHHVPNKDTERQDETEEEKLAVKARSTLRKHLNAKVGTSPWTMPTPTPIIEADKFADPLLDSFWKDMWIATAVHNTEIYRKVFRCIPDDLVTSWASYKAFANHAEKFNKIPTDVTPDNHDPTKVTHDGPGTHGAGGGGSGGGIVGQEGVGPNEGTATRASDIVDGHPLDRLKSNGSSNSSASSLHHILDPTSGPTGAGHKHTASRATDGPQKREGHGSGGGGSGGGNVEGKNKRPSGPNEAWQEWEKEEMEILLEEVRGHLVVYPTRFLESEDAANNFLFNILPLPIYD</sequence>
<feature type="compositionally biased region" description="Basic and acidic residues" evidence="8">
    <location>
        <begin position="94"/>
        <end position="109"/>
    </location>
</feature>
<evidence type="ECO:0000256" key="6">
    <source>
        <dbReference type="ARBA" id="ARBA00023098"/>
    </source>
</evidence>
<dbReference type="CDD" id="cd09138">
    <property type="entry name" value="PLDc_vPLD1_2_yPLD_like_1"/>
    <property type="match status" value="1"/>
</dbReference>
<dbReference type="CDD" id="cd06093">
    <property type="entry name" value="PX_domain"/>
    <property type="match status" value="1"/>
</dbReference>
<dbReference type="InterPro" id="IPR025202">
    <property type="entry name" value="PLD-like_dom"/>
</dbReference>
<keyword evidence="5 7" id="KW-0442">Lipid degradation</keyword>
<feature type="compositionally biased region" description="Basic and acidic residues" evidence="8">
    <location>
        <begin position="68"/>
        <end position="84"/>
    </location>
</feature>
<feature type="region of interest" description="Disordered" evidence="8">
    <location>
        <begin position="583"/>
        <end position="609"/>
    </location>
</feature>
<evidence type="ECO:0000256" key="4">
    <source>
        <dbReference type="ARBA" id="ARBA00022801"/>
    </source>
</evidence>
<dbReference type="GO" id="GO:0006654">
    <property type="term" value="P:phosphatidic acid biosynthetic process"/>
    <property type="evidence" value="ECO:0007669"/>
    <property type="project" value="InterPro"/>
</dbReference>
<feature type="compositionally biased region" description="Basic and acidic residues" evidence="8">
    <location>
        <begin position="1370"/>
        <end position="1383"/>
    </location>
</feature>
<dbReference type="InterPro" id="IPR001736">
    <property type="entry name" value="PLipase_D/transphosphatidylase"/>
</dbReference>
<dbReference type="PANTHER" id="PTHR18896">
    <property type="entry name" value="PHOSPHOLIPASE D"/>
    <property type="match status" value="1"/>
</dbReference>
<dbReference type="InterPro" id="IPR016555">
    <property type="entry name" value="PLipase_D_euk"/>
</dbReference>
<evidence type="ECO:0000256" key="8">
    <source>
        <dbReference type="SAM" id="MobiDB-lite"/>
    </source>
</evidence>
<proteinExistence type="inferred from homology"/>
<keyword evidence="6" id="KW-0443">Lipid metabolism</keyword>
<dbReference type="SMART" id="SM00155">
    <property type="entry name" value="PLDc"/>
    <property type="match status" value="2"/>
</dbReference>
<dbReference type="Proteomes" id="UP000812966">
    <property type="component" value="Unassembled WGS sequence"/>
</dbReference>
<feature type="compositionally biased region" description="Basic and acidic residues" evidence="8">
    <location>
        <begin position="1317"/>
        <end position="1343"/>
    </location>
</feature>
<feature type="compositionally biased region" description="Basic and acidic residues" evidence="8">
    <location>
        <begin position="47"/>
        <end position="58"/>
    </location>
</feature>
<feature type="compositionally biased region" description="Gly residues" evidence="8">
    <location>
        <begin position="1501"/>
        <end position="1519"/>
    </location>
</feature>
<feature type="compositionally biased region" description="Basic and acidic residues" evidence="8">
    <location>
        <begin position="128"/>
        <end position="139"/>
    </location>
</feature>
<evidence type="ECO:0000259" key="9">
    <source>
        <dbReference type="PROSITE" id="PS50035"/>
    </source>
</evidence>
<comment type="caution">
    <text evidence="11">The sequence shown here is derived from an EMBL/GenBank/DDBJ whole genome shotgun (WGS) entry which is preliminary data.</text>
</comment>
<dbReference type="GO" id="GO:0035091">
    <property type="term" value="F:phosphatidylinositol binding"/>
    <property type="evidence" value="ECO:0007669"/>
    <property type="project" value="InterPro"/>
</dbReference>
<dbReference type="Gene3D" id="3.30.870.10">
    <property type="entry name" value="Endonuclease Chain A"/>
    <property type="match status" value="2"/>
</dbReference>
<feature type="compositionally biased region" description="Basic and acidic residues" evidence="8">
    <location>
        <begin position="1532"/>
        <end position="1543"/>
    </location>
</feature>
<dbReference type="GO" id="GO:0004630">
    <property type="term" value="F:phospholipase D activity"/>
    <property type="evidence" value="ECO:0007669"/>
    <property type="project" value="UniProtKB-UniRule"/>
</dbReference>
<dbReference type="Gene3D" id="3.30.1520.10">
    <property type="entry name" value="Phox-like domain"/>
    <property type="match status" value="1"/>
</dbReference>
<evidence type="ECO:0000256" key="2">
    <source>
        <dbReference type="ARBA" id="ARBA00008664"/>
    </source>
</evidence>
<dbReference type="InterPro" id="IPR015679">
    <property type="entry name" value="PLipase_D_fam"/>
</dbReference>
<feature type="region of interest" description="Disordered" evidence="8">
    <location>
        <begin position="388"/>
        <end position="419"/>
    </location>
</feature>
<evidence type="ECO:0000259" key="10">
    <source>
        <dbReference type="PROSITE" id="PS50195"/>
    </source>
</evidence>
<dbReference type="GO" id="GO:0009395">
    <property type="term" value="P:phospholipid catabolic process"/>
    <property type="evidence" value="ECO:0007669"/>
    <property type="project" value="TreeGrafter"/>
</dbReference>
<dbReference type="InterPro" id="IPR001683">
    <property type="entry name" value="PX_dom"/>
</dbReference>
<dbReference type="PIRSF" id="PIRSF009376">
    <property type="entry name" value="Phospholipase_D_euk"/>
    <property type="match status" value="1"/>
</dbReference>
<protein>
    <recommendedName>
        <fullName evidence="7">Phospholipase</fullName>
        <ecNumber evidence="7">3.1.4.4</ecNumber>
    </recommendedName>
</protein>
<evidence type="ECO:0000313" key="11">
    <source>
        <dbReference type="EMBL" id="KAG7544386.1"/>
    </source>
</evidence>
<dbReference type="EMBL" id="JABELV010000058">
    <property type="protein sequence ID" value="KAG7544386.1"/>
    <property type="molecule type" value="Genomic_DNA"/>
</dbReference>
<evidence type="ECO:0000256" key="3">
    <source>
        <dbReference type="ARBA" id="ARBA00022737"/>
    </source>
</evidence>
<dbReference type="EC" id="3.1.4.4" evidence="7"/>
<dbReference type="InterPro" id="IPR036871">
    <property type="entry name" value="PX_dom_sf"/>
</dbReference>
<evidence type="ECO:0000256" key="7">
    <source>
        <dbReference type="PIRNR" id="PIRNR009376"/>
    </source>
</evidence>
<dbReference type="PROSITE" id="PS50195">
    <property type="entry name" value="PX"/>
    <property type="match status" value="1"/>
</dbReference>
<feature type="compositionally biased region" description="Basic and acidic residues" evidence="8">
    <location>
        <begin position="1"/>
        <end position="39"/>
    </location>
</feature>
<gene>
    <name evidence="11" type="ORF">FFLO_03265</name>
</gene>
<name>A0A8K0NR15_9TREE</name>
<keyword evidence="4 7" id="KW-0378">Hydrolase</keyword>
<feature type="compositionally biased region" description="Gly residues" evidence="8">
    <location>
        <begin position="1588"/>
        <end position="1599"/>
    </location>
</feature>
<dbReference type="SUPFAM" id="SSF64268">
    <property type="entry name" value="PX domain"/>
    <property type="match status" value="1"/>
</dbReference>
<feature type="region of interest" description="Disordered" evidence="8">
    <location>
        <begin position="1285"/>
        <end position="1390"/>
    </location>
</feature>
<organism evidence="11 12">
    <name type="scientific">Filobasidium floriforme</name>
    <dbReference type="NCBI Taxonomy" id="5210"/>
    <lineage>
        <taxon>Eukaryota</taxon>
        <taxon>Fungi</taxon>
        <taxon>Dikarya</taxon>
        <taxon>Basidiomycota</taxon>
        <taxon>Agaricomycotina</taxon>
        <taxon>Tremellomycetes</taxon>
        <taxon>Filobasidiales</taxon>
        <taxon>Filobasidiaceae</taxon>
        <taxon>Filobasidium</taxon>
    </lineage>
</organism>
<dbReference type="FunFam" id="3.30.870.10:FF:000011">
    <property type="entry name" value="Phospholipase"/>
    <property type="match status" value="1"/>
</dbReference>
<keyword evidence="12" id="KW-1185">Reference proteome</keyword>
<feature type="compositionally biased region" description="Basic and acidic residues" evidence="8">
    <location>
        <begin position="235"/>
        <end position="244"/>
    </location>
</feature>
<dbReference type="Pfam" id="PF13091">
    <property type="entry name" value="PLDc_2"/>
    <property type="match status" value="1"/>
</dbReference>